<keyword evidence="3" id="KW-1185">Reference proteome</keyword>
<dbReference type="EMBL" id="BAAAZN010000011">
    <property type="protein sequence ID" value="GAA3561128.1"/>
    <property type="molecule type" value="Genomic_DNA"/>
</dbReference>
<keyword evidence="1" id="KW-0472">Membrane</keyword>
<dbReference type="Proteomes" id="UP001500689">
    <property type="component" value="Unassembled WGS sequence"/>
</dbReference>
<feature type="transmembrane region" description="Helical" evidence="1">
    <location>
        <begin position="20"/>
        <end position="44"/>
    </location>
</feature>
<dbReference type="InterPro" id="IPR049978">
    <property type="entry name" value="SCO6880-like"/>
</dbReference>
<comment type="caution">
    <text evidence="2">The sequence shown here is derived from an EMBL/GenBank/DDBJ whole genome shotgun (WGS) entry which is preliminary data.</text>
</comment>
<evidence type="ECO:0000313" key="3">
    <source>
        <dbReference type="Proteomes" id="UP001500689"/>
    </source>
</evidence>
<protein>
    <recommendedName>
        <fullName evidence="4">Integral membrane protein</fullName>
    </recommendedName>
</protein>
<evidence type="ECO:0008006" key="4">
    <source>
        <dbReference type="Google" id="ProtNLM"/>
    </source>
</evidence>
<organism evidence="2 3">
    <name type="scientific">Amycolatopsis ultiminotia</name>
    <dbReference type="NCBI Taxonomy" id="543629"/>
    <lineage>
        <taxon>Bacteria</taxon>
        <taxon>Bacillati</taxon>
        <taxon>Actinomycetota</taxon>
        <taxon>Actinomycetes</taxon>
        <taxon>Pseudonocardiales</taxon>
        <taxon>Pseudonocardiaceae</taxon>
        <taxon>Amycolatopsis</taxon>
    </lineage>
</organism>
<dbReference type="NCBIfam" id="NF042935">
    <property type="entry name" value="SCO6880_fam"/>
    <property type="match status" value="1"/>
</dbReference>
<reference evidence="3" key="1">
    <citation type="journal article" date="2019" name="Int. J. Syst. Evol. Microbiol.">
        <title>The Global Catalogue of Microorganisms (GCM) 10K type strain sequencing project: providing services to taxonomists for standard genome sequencing and annotation.</title>
        <authorList>
            <consortium name="The Broad Institute Genomics Platform"/>
            <consortium name="The Broad Institute Genome Sequencing Center for Infectious Disease"/>
            <person name="Wu L."/>
            <person name="Ma J."/>
        </authorList>
    </citation>
    <scope>NUCLEOTIDE SEQUENCE [LARGE SCALE GENOMIC DNA]</scope>
    <source>
        <strain evidence="3">JCM 16898</strain>
    </source>
</reference>
<feature type="transmembrane region" description="Helical" evidence="1">
    <location>
        <begin position="50"/>
        <end position="70"/>
    </location>
</feature>
<evidence type="ECO:0000256" key="1">
    <source>
        <dbReference type="SAM" id="Phobius"/>
    </source>
</evidence>
<keyword evidence="1" id="KW-1133">Transmembrane helix</keyword>
<feature type="transmembrane region" description="Helical" evidence="1">
    <location>
        <begin position="77"/>
        <end position="95"/>
    </location>
</feature>
<name>A0ABP6X9L6_9PSEU</name>
<evidence type="ECO:0000313" key="2">
    <source>
        <dbReference type="EMBL" id="GAA3561128.1"/>
    </source>
</evidence>
<keyword evidence="1" id="KW-0812">Transmembrane</keyword>
<sequence length="497" mass="52745">MVSAGPRIYTGLARRENAGWLLGLRPGQAVVCVLLTLPVVVTLSGGDVRGAVVAAAVAIPLIGLVVVPVRGRTVMRWLAHLLMFQVGLALGWSRWQSRAASGSTVDPAIPDLPGTLARVRFPDGPPMRDLGRICLIHDTGEARWGATAKLVHSGIAMLSDAQCQRLASRLGNLLATLAHRDVVDRMSLLIRTVPDTGADYDAWRAEHERADAPEAARRAARELDRTIGRVAVRHEVFVTFTGPEDALRRPATAAGGGIDGRAVVLYRVLDGLTDRLRSLGAERVTWLSGAGLAQAIRTGFNPGSAGVLSARDRRVPWATAGPTHAPAPTARVYRHDGFATVSYAVVMPEAGTTFGSLGGLLAIRTAGERRALAVHYEALSARRARSAVRAGRFRTGVVRDWKRSKGFSVAATDRRAAAGARSQEQAVAAGHGLVRFAMAAAVTVPGEWAVDDHAARMENDIAGRFELLRLDLAQDAGFVTAVLPVGIGLPRLRGGAL</sequence>
<accession>A0ABP6X9L6</accession>
<gene>
    <name evidence="2" type="ORF">GCM10022222_51120</name>
</gene>
<proteinExistence type="predicted"/>